<dbReference type="InterPro" id="IPR006533">
    <property type="entry name" value="T6SS_Vgr_RhsGE"/>
</dbReference>
<dbReference type="InterPro" id="IPR028244">
    <property type="entry name" value="T6SS_Rhs_Vgr_dom"/>
</dbReference>
<dbReference type="GO" id="GO:0005576">
    <property type="term" value="C:extracellular region"/>
    <property type="evidence" value="ECO:0007669"/>
    <property type="project" value="UniProtKB-SubCell"/>
</dbReference>
<dbReference type="Gene3D" id="2.30.110.50">
    <property type="match status" value="1"/>
</dbReference>
<dbReference type="Gene3D" id="2.40.50.230">
    <property type="entry name" value="Gp5 N-terminal domain"/>
    <property type="match status" value="1"/>
</dbReference>
<evidence type="ECO:0000259" key="4">
    <source>
        <dbReference type="Pfam" id="PF04717"/>
    </source>
</evidence>
<dbReference type="InterPro" id="IPR037026">
    <property type="entry name" value="Vgr_OB-fold_dom_sf"/>
</dbReference>
<organism evidence="7 8">
    <name type="scientific">Burkholderia ubonensis</name>
    <dbReference type="NCBI Taxonomy" id="101571"/>
    <lineage>
        <taxon>Bacteria</taxon>
        <taxon>Pseudomonadati</taxon>
        <taxon>Pseudomonadota</taxon>
        <taxon>Betaproteobacteria</taxon>
        <taxon>Burkholderiales</taxon>
        <taxon>Burkholderiaceae</taxon>
        <taxon>Burkholderia</taxon>
        <taxon>Burkholderia cepacia complex</taxon>
    </lineage>
</organism>
<dbReference type="InterPro" id="IPR050708">
    <property type="entry name" value="T6SS_VgrG/RHS"/>
</dbReference>
<dbReference type="EMBL" id="LPHD01000155">
    <property type="protein sequence ID" value="KWA77523.1"/>
    <property type="molecule type" value="Genomic_DNA"/>
</dbReference>
<feature type="domain" description="Putative type VI secretion system Rhs element associated Vgr" evidence="6">
    <location>
        <begin position="525"/>
        <end position="633"/>
    </location>
</feature>
<proteinExistence type="inferred from homology"/>
<name>A0A118H948_9BURK</name>
<keyword evidence="3" id="KW-0964">Secreted</keyword>
<dbReference type="Gene3D" id="4.10.220.110">
    <property type="match status" value="1"/>
</dbReference>
<dbReference type="Pfam" id="PF04717">
    <property type="entry name" value="Phage_base_V"/>
    <property type="match status" value="1"/>
</dbReference>
<feature type="domain" description="Gp5/Type VI secretion system Vgr protein OB-fold" evidence="4">
    <location>
        <begin position="434"/>
        <end position="500"/>
    </location>
</feature>
<sequence length="910" mass="100061">MSAQDIVRAIQGGLIQQDRLLKLDTPLGTNVLLPQRAAGWSRIGRHFEFTIDALSTQGNIKQTKLIGQPVTLWIQLANRSYAPYHGYVHAVRRLGSDGALTSYQLSFASWMHFLKFRRDQRIWQDKAADEILTEVFDAHPQARGRFKFALSNPLPARSYCTQYEDDWNFAHRLMEDEGLFGIWQQSEDGTSHTLVITDSLHTFEPLATQAIRFYRSGTNSEADALVHWSSERSLHSALLTTSTFDYKSPTSGLPKGTNVPTMSQQELPEHLEEYRYTGPYTYLKQGRGDHLSRIRMEEWESRAKRFHGVGGVRGMDAGRWFEIVGHPEHDRDVDEKRQFSVIETAWTIENNIPVSSHHANFPGSLYLHIADARAGQEGHARFDVPHADGSAGFFLVRIEAQRKSIPFRSPFEHHKPDMRMQTATVVGPKGEEIHTDDLGRVKIQFHWDRIGQRDQRSSCWVRVAQPWASGGFGGIQLPRIGDEVVVPFLDGDPDRPIITARVGNGANRPQWNLPDQHALSGFVSKEIGGQQNNVWLKDDTKGQVQTQIRSDHLESGLHLGYLTRVSEPSGRGDKRGEGVELRTDGHAAVRGARGLLLTTHPRSGASGDAFSVDEVNLQLTNANDTASSLAQSALSAGAQDGEQKSVAAALKAQAKAIQGAGALKQFTQPHLVLASPAGVAISTPEQIHVSSDRTTSITTGAHVSVSTGGGLFASMRKALRLFVYEAGMRLVAAGGDIDLKALKDSINVLAKLNVTVTATKITLSAQQEVEINGGGSYTRWTAGQIKSGTSGGFEVHSASQTFTSPDSVGTPTLQALPPEKEELHFALRALPGEAHFYVSEPYDLYKGGAKIGEGVTDEFGRIVIKDHQPGTTAYQVKLANGGQFDLKVHDALHDDPAHADRRTNRGERLV</sequence>
<dbReference type="SUPFAM" id="SSF69349">
    <property type="entry name" value="Phage fibre proteins"/>
    <property type="match status" value="1"/>
</dbReference>
<feature type="domain" description="DUF2345" evidence="5">
    <location>
        <begin position="659"/>
        <end position="805"/>
    </location>
</feature>
<dbReference type="NCBIfam" id="TIGR01646">
    <property type="entry name" value="vgr_GE"/>
    <property type="match status" value="1"/>
</dbReference>
<dbReference type="InterPro" id="IPR017847">
    <property type="entry name" value="T6SS_RhsGE_Vgr_subset"/>
</dbReference>
<dbReference type="InterPro" id="IPR018769">
    <property type="entry name" value="VgrG2_DUF2345"/>
</dbReference>
<dbReference type="Pfam" id="PF10106">
    <property type="entry name" value="DUF2345"/>
    <property type="match status" value="1"/>
</dbReference>
<evidence type="ECO:0000256" key="3">
    <source>
        <dbReference type="ARBA" id="ARBA00022525"/>
    </source>
</evidence>
<evidence type="ECO:0000259" key="5">
    <source>
        <dbReference type="Pfam" id="PF10106"/>
    </source>
</evidence>
<dbReference type="Pfam" id="PF05954">
    <property type="entry name" value="Phage_GPD"/>
    <property type="match status" value="1"/>
</dbReference>
<gene>
    <name evidence="7" type="ORF">WL29_34090</name>
</gene>
<evidence type="ECO:0000313" key="8">
    <source>
        <dbReference type="Proteomes" id="UP000060630"/>
    </source>
</evidence>
<evidence type="ECO:0000256" key="1">
    <source>
        <dbReference type="ARBA" id="ARBA00004613"/>
    </source>
</evidence>
<dbReference type="Proteomes" id="UP000060630">
    <property type="component" value="Unassembled WGS sequence"/>
</dbReference>
<protein>
    <submittedName>
        <fullName evidence="7">Type VI secretion protein ImpA</fullName>
    </submittedName>
</protein>
<dbReference type="Pfam" id="PF13296">
    <property type="entry name" value="T6SS_Vgr"/>
    <property type="match status" value="1"/>
</dbReference>
<reference evidence="7 8" key="1">
    <citation type="submission" date="2015-11" db="EMBL/GenBank/DDBJ databases">
        <title>Expanding the genomic diversity of Burkholderia species for the development of highly accurate diagnostics.</title>
        <authorList>
            <person name="Sahl J."/>
            <person name="Keim P."/>
            <person name="Wagner D."/>
        </authorList>
    </citation>
    <scope>NUCLEOTIDE SEQUENCE [LARGE SCALE GENOMIC DNA]</scope>
    <source>
        <strain evidence="7 8">MSMB2087WGS</strain>
    </source>
</reference>
<dbReference type="AlphaFoldDB" id="A0A118H948"/>
<dbReference type="PANTHER" id="PTHR32305">
    <property type="match status" value="1"/>
</dbReference>
<comment type="caution">
    <text evidence="7">The sequence shown here is derived from an EMBL/GenBank/DDBJ whole genome shotgun (WGS) entry which is preliminary data.</text>
</comment>
<dbReference type="SUPFAM" id="SSF69255">
    <property type="entry name" value="gp5 N-terminal domain-like"/>
    <property type="match status" value="1"/>
</dbReference>
<comment type="similarity">
    <text evidence="2">Belongs to the VgrG protein family.</text>
</comment>
<comment type="subcellular location">
    <subcellularLocation>
        <location evidence="1">Secreted</location>
    </subcellularLocation>
</comment>
<dbReference type="NCBIfam" id="TIGR03361">
    <property type="entry name" value="VI_Rhs_Vgr"/>
    <property type="match status" value="1"/>
</dbReference>
<dbReference type="PANTHER" id="PTHR32305:SF15">
    <property type="entry name" value="PROTEIN RHSA-RELATED"/>
    <property type="match status" value="1"/>
</dbReference>
<accession>A0A118H948</accession>
<evidence type="ECO:0000259" key="6">
    <source>
        <dbReference type="Pfam" id="PF13296"/>
    </source>
</evidence>
<dbReference type="RefSeq" id="WP_059656101.1">
    <property type="nucleotide sequence ID" value="NZ_LOXJ01000045.1"/>
</dbReference>
<evidence type="ECO:0000313" key="7">
    <source>
        <dbReference type="EMBL" id="KWA77523.1"/>
    </source>
</evidence>
<dbReference type="SUPFAM" id="SSF69279">
    <property type="entry name" value="Phage tail proteins"/>
    <property type="match status" value="2"/>
</dbReference>
<evidence type="ECO:0000256" key="2">
    <source>
        <dbReference type="ARBA" id="ARBA00005558"/>
    </source>
</evidence>
<dbReference type="InterPro" id="IPR006531">
    <property type="entry name" value="Gp5/Vgr_OB"/>
</dbReference>
<dbReference type="Gene3D" id="3.55.50.10">
    <property type="entry name" value="Baseplate protein-like domains"/>
    <property type="match status" value="1"/>
</dbReference>